<evidence type="ECO:0000313" key="6">
    <source>
        <dbReference type="RefSeq" id="XP_051861654.1"/>
    </source>
</evidence>
<dbReference type="RefSeq" id="XP_051861654.1">
    <property type="nucleotide sequence ID" value="XM_052005694.1"/>
</dbReference>
<sequence>MKLFIQMALCLISLAVPSMAAPWYGKGKGHGHGGHGGHGGGGHGGGGHEGGKGGGFGGITLQGPDIVFQFDPLDEVYANDPIDMYYI</sequence>
<protein>
    <submittedName>
        <fullName evidence="4">Holotricin-3-like isoform X1</fullName>
    </submittedName>
    <submittedName>
        <fullName evidence="5">Holotricin-3-like isoform X2</fullName>
    </submittedName>
    <submittedName>
        <fullName evidence="6">Holotricin-3-like isoform X3</fullName>
    </submittedName>
</protein>
<dbReference type="GeneID" id="117568769"/>
<organism evidence="3 4">
    <name type="scientific">Drosophila albomicans</name>
    <name type="common">Fruit fly</name>
    <dbReference type="NCBI Taxonomy" id="7291"/>
    <lineage>
        <taxon>Eukaryota</taxon>
        <taxon>Metazoa</taxon>
        <taxon>Ecdysozoa</taxon>
        <taxon>Arthropoda</taxon>
        <taxon>Hexapoda</taxon>
        <taxon>Insecta</taxon>
        <taxon>Pterygota</taxon>
        <taxon>Neoptera</taxon>
        <taxon>Endopterygota</taxon>
        <taxon>Diptera</taxon>
        <taxon>Brachycera</taxon>
        <taxon>Muscomorpha</taxon>
        <taxon>Ephydroidea</taxon>
        <taxon>Drosophilidae</taxon>
        <taxon>Drosophila</taxon>
    </lineage>
</organism>
<evidence type="ECO:0000313" key="4">
    <source>
        <dbReference type="RefSeq" id="XP_034105501.1"/>
    </source>
</evidence>
<dbReference type="AlphaFoldDB" id="A0A6P8WP61"/>
<keyword evidence="3" id="KW-1185">Reference proteome</keyword>
<dbReference type="RefSeq" id="XP_034105501.1">
    <property type="nucleotide sequence ID" value="XM_034249610.2"/>
</dbReference>
<evidence type="ECO:0000256" key="2">
    <source>
        <dbReference type="SAM" id="SignalP"/>
    </source>
</evidence>
<dbReference type="RefSeq" id="XP_051861653.1">
    <property type="nucleotide sequence ID" value="XM_052005693.1"/>
</dbReference>
<reference evidence="4 5" key="1">
    <citation type="submission" date="2025-04" db="UniProtKB">
        <authorList>
            <consortium name="RefSeq"/>
        </authorList>
    </citation>
    <scope>IDENTIFICATION</scope>
    <source>
        <strain evidence="4 5">15112-1751.03</strain>
        <tissue evidence="4 5">Whole Adult</tissue>
    </source>
</reference>
<feature type="chain" id="PRO_5044654624" evidence="2">
    <location>
        <begin position="21"/>
        <end position="87"/>
    </location>
</feature>
<feature type="signal peptide" evidence="2">
    <location>
        <begin position="1"/>
        <end position="20"/>
    </location>
</feature>
<evidence type="ECO:0000313" key="3">
    <source>
        <dbReference type="Proteomes" id="UP000515160"/>
    </source>
</evidence>
<proteinExistence type="predicted"/>
<feature type="compositionally biased region" description="Gly residues" evidence="1">
    <location>
        <begin position="36"/>
        <end position="55"/>
    </location>
</feature>
<gene>
    <name evidence="4 5 6" type="primary">LOC117568769</name>
</gene>
<feature type="region of interest" description="Disordered" evidence="1">
    <location>
        <begin position="28"/>
        <end position="55"/>
    </location>
</feature>
<accession>A0A6P8WP61</accession>
<evidence type="ECO:0000313" key="5">
    <source>
        <dbReference type="RefSeq" id="XP_051861653.1"/>
    </source>
</evidence>
<evidence type="ECO:0000256" key="1">
    <source>
        <dbReference type="SAM" id="MobiDB-lite"/>
    </source>
</evidence>
<dbReference type="Proteomes" id="UP000515160">
    <property type="component" value="Chromosome 3"/>
</dbReference>
<keyword evidence="2" id="KW-0732">Signal</keyword>
<name>A0A6P8WP61_DROAB</name>